<dbReference type="AlphaFoldDB" id="A0A8H4L1N9"/>
<evidence type="ECO:0000313" key="2">
    <source>
        <dbReference type="Proteomes" id="UP000554235"/>
    </source>
</evidence>
<dbReference type="EMBL" id="JAADYS010002069">
    <property type="protein sequence ID" value="KAF4459863.1"/>
    <property type="molecule type" value="Genomic_DNA"/>
</dbReference>
<reference evidence="1 2" key="1">
    <citation type="submission" date="2020-01" db="EMBL/GenBank/DDBJ databases">
        <title>Identification and distribution of gene clusters putatively required for synthesis of sphingolipid metabolism inhibitors in phylogenetically diverse species of the filamentous fungus Fusarium.</title>
        <authorList>
            <person name="Kim H.-S."/>
            <person name="Busman M."/>
            <person name="Brown D.W."/>
            <person name="Divon H."/>
            <person name="Uhlig S."/>
            <person name="Proctor R.H."/>
        </authorList>
    </citation>
    <scope>NUCLEOTIDE SEQUENCE [LARGE SCALE GENOMIC DNA]</scope>
    <source>
        <strain evidence="1 2">NRRL 20459</strain>
    </source>
</reference>
<protein>
    <submittedName>
        <fullName evidence="1">Uncharacterized protein</fullName>
    </submittedName>
</protein>
<sequence length="145" mass="15901">MVLLNMAIGPHPQRGTLFAGSNGRRADSGAINVPLTLIALLQMRVCVREPTSRYDQSLELLRAMTNLGRSHVSMCNMCLGDPRRGTREEKASYQVGFHDGLHQKPQPIPVPISKMSLPVVSAGEGYLCDIDFVRWLTESQVPGGD</sequence>
<comment type="caution">
    <text evidence="1">The sequence shown here is derived from an EMBL/GenBank/DDBJ whole genome shotgun (WGS) entry which is preliminary data.</text>
</comment>
<evidence type="ECO:0000313" key="1">
    <source>
        <dbReference type="EMBL" id="KAF4459863.1"/>
    </source>
</evidence>
<dbReference type="Proteomes" id="UP000554235">
    <property type="component" value="Unassembled WGS sequence"/>
</dbReference>
<keyword evidence="2" id="KW-1185">Reference proteome</keyword>
<gene>
    <name evidence="1" type="ORF">FALBO_13374</name>
</gene>
<accession>A0A8H4L1N9</accession>
<proteinExistence type="predicted"/>
<organism evidence="1 2">
    <name type="scientific">Fusarium albosuccineum</name>
    <dbReference type="NCBI Taxonomy" id="1237068"/>
    <lineage>
        <taxon>Eukaryota</taxon>
        <taxon>Fungi</taxon>
        <taxon>Dikarya</taxon>
        <taxon>Ascomycota</taxon>
        <taxon>Pezizomycotina</taxon>
        <taxon>Sordariomycetes</taxon>
        <taxon>Hypocreomycetidae</taxon>
        <taxon>Hypocreales</taxon>
        <taxon>Nectriaceae</taxon>
        <taxon>Fusarium</taxon>
        <taxon>Fusarium decemcellulare species complex</taxon>
    </lineage>
</organism>
<name>A0A8H4L1N9_9HYPO</name>